<sequence length="591" mass="69055">RPSLPASEDIVNLHLRNFFDVNVLTREKKSWIKTECSRFDPSINRRNGIFLLWSLLVSIACLYNLLFSTVLIYEAIWTHFYSEWILLNLLSDSIYILDMLIQLRTNYYHKGVKISARSKTALNYLRSSRFIFDCISIIPTDIFLIIAPNISLLRINRFFKCYRIRETIDLIETKASFHTLFSIFQIILVCLIIFHWNACAYYAMSLWSYTVMEEVGDDDWPFTFERVSDLYYARCESFRCQDDLFDESNRDVGEREEYVHELVQFWSNKTEVNRFSLFSKEYSQTFYWSALTMTTLGEQPEPNLSEHNLMEIGDTIVGVLIFAAIMGSVADLIAQSNALRTSQQTLIDGLKQYMDYRNLTGEIHTRVVAYSQYSMDRGVVLSEEVIKEKMPRKLYLRVNKFNQSSMFDNNSFFAGLDDRLLQDIASKLRIFSFSPGDEIVSIGDFNREMFLLCTGELFVFSVGDPIPRICKTEGEMLCDSTLFWFDGDKFDHRSQMKIVSHGYSEVYILERKDLLDVLIDYDDVRSIIVGRARKDQLSKGRISNPKAGEVTEMRTFTQRVDAIRKGIETLTRRIEDERLSFNVSVENTRER</sequence>
<feature type="transmembrane region" description="Helical" evidence="8">
    <location>
        <begin position="130"/>
        <end position="155"/>
    </location>
</feature>
<dbReference type="PANTHER" id="PTHR45638">
    <property type="entry name" value="CYCLIC NUCLEOTIDE-GATED CATION CHANNEL SUBUNIT A"/>
    <property type="match status" value="1"/>
</dbReference>
<accession>A0AAV5VW07</accession>
<evidence type="ECO:0000256" key="3">
    <source>
        <dbReference type="ARBA" id="ARBA00022692"/>
    </source>
</evidence>
<evidence type="ECO:0000313" key="10">
    <source>
        <dbReference type="EMBL" id="GMT23749.1"/>
    </source>
</evidence>
<dbReference type="InterPro" id="IPR018490">
    <property type="entry name" value="cNMP-bd_dom_sf"/>
</dbReference>
<feature type="transmembrane region" description="Helical" evidence="8">
    <location>
        <begin position="50"/>
        <end position="73"/>
    </location>
</feature>
<feature type="non-terminal residue" evidence="10">
    <location>
        <position position="591"/>
    </location>
</feature>
<evidence type="ECO:0000256" key="1">
    <source>
        <dbReference type="ARBA" id="ARBA00004141"/>
    </source>
</evidence>
<dbReference type="GO" id="GO:0005223">
    <property type="term" value="F:intracellularly cGMP-activated cation channel activity"/>
    <property type="evidence" value="ECO:0007669"/>
    <property type="project" value="TreeGrafter"/>
</dbReference>
<dbReference type="InterPro" id="IPR050866">
    <property type="entry name" value="CNG_cation_channel"/>
</dbReference>
<dbReference type="InterPro" id="IPR000595">
    <property type="entry name" value="cNMP-bd_dom"/>
</dbReference>
<feature type="transmembrane region" description="Helical" evidence="8">
    <location>
        <begin position="85"/>
        <end position="103"/>
    </location>
</feature>
<evidence type="ECO:0000256" key="8">
    <source>
        <dbReference type="SAM" id="Phobius"/>
    </source>
</evidence>
<dbReference type="AlphaFoldDB" id="A0AAV5VW07"/>
<keyword evidence="6 8" id="KW-0472">Membrane</keyword>
<dbReference type="EMBL" id="BTSY01000004">
    <property type="protein sequence ID" value="GMT23749.1"/>
    <property type="molecule type" value="Genomic_DNA"/>
</dbReference>
<dbReference type="GO" id="GO:0005222">
    <property type="term" value="F:intracellularly cAMP-activated cation channel activity"/>
    <property type="evidence" value="ECO:0007669"/>
    <property type="project" value="TreeGrafter"/>
</dbReference>
<name>A0AAV5VW07_9BILA</name>
<comment type="caution">
    <text evidence="10">The sequence shown here is derived from an EMBL/GenBank/DDBJ whole genome shotgun (WGS) entry which is preliminary data.</text>
</comment>
<keyword evidence="11" id="KW-1185">Reference proteome</keyword>
<evidence type="ECO:0000256" key="6">
    <source>
        <dbReference type="ARBA" id="ARBA00023136"/>
    </source>
</evidence>
<keyword evidence="3 8" id="KW-0812">Transmembrane</keyword>
<protein>
    <recommendedName>
        <fullName evidence="9">Cyclic nucleotide-binding domain-containing protein</fullName>
    </recommendedName>
</protein>
<dbReference type="InterPro" id="IPR014710">
    <property type="entry name" value="RmlC-like_jellyroll"/>
</dbReference>
<dbReference type="Gene3D" id="1.10.287.630">
    <property type="entry name" value="Helix hairpin bin"/>
    <property type="match status" value="1"/>
</dbReference>
<evidence type="ECO:0000313" key="11">
    <source>
        <dbReference type="Proteomes" id="UP001432322"/>
    </source>
</evidence>
<comment type="subcellular location">
    <subcellularLocation>
        <location evidence="1">Membrane</location>
        <topology evidence="1">Multi-pass membrane protein</topology>
    </subcellularLocation>
</comment>
<keyword evidence="7" id="KW-1071">Ligand-gated ion channel</keyword>
<keyword evidence="7" id="KW-0407">Ion channel</keyword>
<evidence type="ECO:0000256" key="4">
    <source>
        <dbReference type="ARBA" id="ARBA00022989"/>
    </source>
</evidence>
<dbReference type="PROSITE" id="PS50042">
    <property type="entry name" value="CNMP_BINDING_3"/>
    <property type="match status" value="1"/>
</dbReference>
<keyword evidence="4 8" id="KW-1133">Transmembrane helix</keyword>
<dbReference type="GO" id="GO:0005886">
    <property type="term" value="C:plasma membrane"/>
    <property type="evidence" value="ECO:0007669"/>
    <property type="project" value="TreeGrafter"/>
</dbReference>
<keyword evidence="2" id="KW-0813">Transport</keyword>
<dbReference type="Pfam" id="PF00520">
    <property type="entry name" value="Ion_trans"/>
    <property type="match status" value="1"/>
</dbReference>
<dbReference type="SUPFAM" id="SSF51206">
    <property type="entry name" value="cAMP-binding domain-like"/>
    <property type="match status" value="1"/>
</dbReference>
<dbReference type="GO" id="GO:0044877">
    <property type="term" value="F:protein-containing complex binding"/>
    <property type="evidence" value="ECO:0007669"/>
    <property type="project" value="TreeGrafter"/>
</dbReference>
<dbReference type="CDD" id="cd00038">
    <property type="entry name" value="CAP_ED"/>
    <property type="match status" value="1"/>
</dbReference>
<proteinExistence type="predicted"/>
<dbReference type="Gene3D" id="2.60.120.10">
    <property type="entry name" value="Jelly Rolls"/>
    <property type="match status" value="1"/>
</dbReference>
<feature type="transmembrane region" description="Helical" evidence="8">
    <location>
        <begin position="175"/>
        <end position="196"/>
    </location>
</feature>
<dbReference type="Proteomes" id="UP001432322">
    <property type="component" value="Unassembled WGS sequence"/>
</dbReference>
<dbReference type="GO" id="GO:0030553">
    <property type="term" value="F:cGMP binding"/>
    <property type="evidence" value="ECO:0007669"/>
    <property type="project" value="TreeGrafter"/>
</dbReference>
<evidence type="ECO:0000256" key="5">
    <source>
        <dbReference type="ARBA" id="ARBA00023065"/>
    </source>
</evidence>
<dbReference type="GO" id="GO:0017071">
    <property type="term" value="C:intracellular cyclic nucleotide activated cation channel complex"/>
    <property type="evidence" value="ECO:0007669"/>
    <property type="project" value="TreeGrafter"/>
</dbReference>
<evidence type="ECO:0000256" key="7">
    <source>
        <dbReference type="ARBA" id="ARBA00023286"/>
    </source>
</evidence>
<feature type="domain" description="Cyclic nucleotide-binding" evidence="9">
    <location>
        <begin position="412"/>
        <end position="525"/>
    </location>
</feature>
<dbReference type="Gene3D" id="1.10.287.70">
    <property type="match status" value="1"/>
</dbReference>
<organism evidence="10 11">
    <name type="scientific">Pristionchus fissidentatus</name>
    <dbReference type="NCBI Taxonomy" id="1538716"/>
    <lineage>
        <taxon>Eukaryota</taxon>
        <taxon>Metazoa</taxon>
        <taxon>Ecdysozoa</taxon>
        <taxon>Nematoda</taxon>
        <taxon>Chromadorea</taxon>
        <taxon>Rhabditida</taxon>
        <taxon>Rhabditina</taxon>
        <taxon>Diplogasteromorpha</taxon>
        <taxon>Diplogasteroidea</taxon>
        <taxon>Neodiplogasteridae</taxon>
        <taxon>Pristionchus</taxon>
    </lineage>
</organism>
<evidence type="ECO:0000259" key="9">
    <source>
        <dbReference type="PROSITE" id="PS50042"/>
    </source>
</evidence>
<reference evidence="10" key="1">
    <citation type="submission" date="2023-10" db="EMBL/GenBank/DDBJ databases">
        <title>Genome assembly of Pristionchus species.</title>
        <authorList>
            <person name="Yoshida K."/>
            <person name="Sommer R.J."/>
        </authorList>
    </citation>
    <scope>NUCLEOTIDE SEQUENCE</scope>
    <source>
        <strain evidence="10">RS5133</strain>
    </source>
</reference>
<dbReference type="PANTHER" id="PTHR45638:SF14">
    <property type="entry name" value="CYCLIC NUCLEOTIDE-BINDING DOMAIN-CONTAINING PROTEIN"/>
    <property type="match status" value="1"/>
</dbReference>
<dbReference type="SUPFAM" id="SSF81324">
    <property type="entry name" value="Voltage-gated potassium channels"/>
    <property type="match status" value="1"/>
</dbReference>
<feature type="non-terminal residue" evidence="10">
    <location>
        <position position="1"/>
    </location>
</feature>
<dbReference type="InterPro" id="IPR005821">
    <property type="entry name" value="Ion_trans_dom"/>
</dbReference>
<keyword evidence="5" id="KW-0406">Ion transport</keyword>
<evidence type="ECO:0000256" key="2">
    <source>
        <dbReference type="ARBA" id="ARBA00022448"/>
    </source>
</evidence>
<gene>
    <name evidence="10" type="ORF">PFISCL1PPCAC_15046</name>
</gene>